<dbReference type="InterPro" id="IPR002347">
    <property type="entry name" value="SDR_fam"/>
</dbReference>
<dbReference type="GO" id="GO:0016616">
    <property type="term" value="F:oxidoreductase activity, acting on the CH-OH group of donors, NAD or NADP as acceptor"/>
    <property type="evidence" value="ECO:0007669"/>
    <property type="project" value="TreeGrafter"/>
</dbReference>
<dbReference type="PRINTS" id="PR00080">
    <property type="entry name" value="SDRFAMILY"/>
</dbReference>
<dbReference type="InterPro" id="IPR036291">
    <property type="entry name" value="NAD(P)-bd_dom_sf"/>
</dbReference>
<name>A0AAP2CIT3_9BACT</name>
<keyword evidence="5" id="KW-1185">Reference proteome</keyword>
<dbReference type="Gene3D" id="3.40.50.720">
    <property type="entry name" value="NAD(P)-binding Rossmann-like Domain"/>
    <property type="match status" value="1"/>
</dbReference>
<dbReference type="RefSeq" id="WP_213945317.1">
    <property type="nucleotide sequence ID" value="NZ_JAHCMY010000005.1"/>
</dbReference>
<dbReference type="InterPro" id="IPR020904">
    <property type="entry name" value="Sc_DH/Rdtase_CS"/>
</dbReference>
<gene>
    <name evidence="4" type="ORF">KI659_10550</name>
</gene>
<protein>
    <submittedName>
        <fullName evidence="4">SDR family oxidoreductase</fullName>
    </submittedName>
</protein>
<dbReference type="Pfam" id="PF00106">
    <property type="entry name" value="adh_short"/>
    <property type="match status" value="1"/>
</dbReference>
<organism evidence="4 5">
    <name type="scientific">Litoribacter ruber</name>
    <dbReference type="NCBI Taxonomy" id="702568"/>
    <lineage>
        <taxon>Bacteria</taxon>
        <taxon>Pseudomonadati</taxon>
        <taxon>Bacteroidota</taxon>
        <taxon>Cytophagia</taxon>
        <taxon>Cytophagales</taxon>
        <taxon>Cyclobacteriaceae</taxon>
        <taxon>Litoribacter</taxon>
    </lineage>
</organism>
<comment type="similarity">
    <text evidence="1 3">Belongs to the short-chain dehydrogenases/reductases (SDR) family.</text>
</comment>
<evidence type="ECO:0000256" key="3">
    <source>
        <dbReference type="RuleBase" id="RU000363"/>
    </source>
</evidence>
<dbReference type="PANTHER" id="PTHR24322:SF736">
    <property type="entry name" value="RETINOL DEHYDROGENASE 10"/>
    <property type="match status" value="1"/>
</dbReference>
<evidence type="ECO:0000256" key="2">
    <source>
        <dbReference type="ARBA" id="ARBA00023002"/>
    </source>
</evidence>
<proteinExistence type="inferred from homology"/>
<evidence type="ECO:0000313" key="5">
    <source>
        <dbReference type="Proteomes" id="UP001319104"/>
    </source>
</evidence>
<keyword evidence="2" id="KW-0560">Oxidoreductase</keyword>
<dbReference type="AlphaFoldDB" id="A0AAP2CIT3"/>
<dbReference type="Proteomes" id="UP001319104">
    <property type="component" value="Unassembled WGS sequence"/>
</dbReference>
<accession>A0AAP2CIT3</accession>
<dbReference type="EMBL" id="JAHCMY010000005">
    <property type="protein sequence ID" value="MBS9524454.1"/>
    <property type="molecule type" value="Genomic_DNA"/>
</dbReference>
<reference evidence="4 5" key="1">
    <citation type="submission" date="2021-05" db="EMBL/GenBank/DDBJ databases">
        <authorList>
            <person name="Zhang Z.D."/>
            <person name="Osman G."/>
        </authorList>
    </citation>
    <scope>NUCLEOTIDE SEQUENCE [LARGE SCALE GENOMIC DNA]</scope>
    <source>
        <strain evidence="4 5">KCTC 32217</strain>
    </source>
</reference>
<sequence length="278" mass="30616">MTKIKNSTVLITGGAAGIGKLMGRNVLEEGAAHLVIWDINESQMLETAAELGKIGSVHTYQVNVADLNEINQAFDQMLQDGLAIDILINNAGIVVGRYFWENSHEDIEKTMLINTNALMHIALKCLPGMMAKNHGHIVNISSAASLIGNPKMAVYAASKWAVTGWSESLRLELEQVKSKVKVTTITPSYINTGMFEGVKTHWIQPILTPEKTAKQIIKGIKKNSIFVRMPKSVYLTPILKGLLPIRWFDKLVGGYLGVYSSMKDFHGHAAEEKKSTTK</sequence>
<dbReference type="PANTHER" id="PTHR24322">
    <property type="entry name" value="PKSB"/>
    <property type="match status" value="1"/>
</dbReference>
<dbReference type="PRINTS" id="PR00081">
    <property type="entry name" value="GDHRDH"/>
</dbReference>
<dbReference type="CDD" id="cd05339">
    <property type="entry name" value="17beta-HSDXI-like_SDR_c"/>
    <property type="match status" value="1"/>
</dbReference>
<dbReference type="PROSITE" id="PS00061">
    <property type="entry name" value="ADH_SHORT"/>
    <property type="match status" value="1"/>
</dbReference>
<comment type="caution">
    <text evidence="4">The sequence shown here is derived from an EMBL/GenBank/DDBJ whole genome shotgun (WGS) entry which is preliminary data.</text>
</comment>
<evidence type="ECO:0000313" key="4">
    <source>
        <dbReference type="EMBL" id="MBS9524454.1"/>
    </source>
</evidence>
<evidence type="ECO:0000256" key="1">
    <source>
        <dbReference type="ARBA" id="ARBA00006484"/>
    </source>
</evidence>
<dbReference type="SUPFAM" id="SSF51735">
    <property type="entry name" value="NAD(P)-binding Rossmann-fold domains"/>
    <property type="match status" value="1"/>
</dbReference>